<evidence type="ECO:0000313" key="3">
    <source>
        <dbReference type="Proteomes" id="UP000215459"/>
    </source>
</evidence>
<dbReference type="Pfam" id="PF00565">
    <property type="entry name" value="SNase"/>
    <property type="match status" value="1"/>
</dbReference>
<gene>
    <name evidence="2" type="ORF">CHM34_09640</name>
</gene>
<name>A0A235B5Z4_9BACL</name>
<proteinExistence type="predicted"/>
<sequence length="528" mass="60292">MGGIGSGRGSLKEARSRIGQSVTVEGVANVDNGLLQPGKLSVYIQDEQAGIQLFSHDPDRFPTVREGDRLRVTGTVGEYRQVTQVMVDRLEVLDRGDPVSVESIHLSDAADPESAEALEGRLVSLEGYLLHQSESSGGGTNLTVIDENLQALTLRVWESTGINPDALRSDRWYTITGIFSQYRDTYQVLPRSQEDLQLMEEPRERPIEEGEQVEAEVEQVVDGDTLRLAEPVLGADNVRFLHIDTPETYHKVENEKDRNQMNHGKRATNHMRSLLSPGDEVVLKLGEEPLDDYGRLLAEVTRKTDGMNTNLEMVKKGYAITYFIWPFSDESVDIYSRMLTMAKERETGIWDPEDPLLEPPFVFRARDRGSELYRPVGDFQTKYYVPAKEWESVPAENRVFFNSEKEAEDAGYRPLPESRLQRVRDLQTMLRNLYREDEVDRAAERKLNSRVKTMERLLIKLEETEKNRTEKAVSLRQQLQRAVKKWESDLMKEYRHDRLTDVTLATLSPFTEWIRSSNPGVGEQKNAS</sequence>
<dbReference type="SMART" id="SM00318">
    <property type="entry name" value="SNc"/>
    <property type="match status" value="1"/>
</dbReference>
<dbReference type="InterPro" id="IPR035437">
    <property type="entry name" value="SNase_OB-fold_sf"/>
</dbReference>
<dbReference type="EMBL" id="NOWF01000005">
    <property type="protein sequence ID" value="OYD07726.1"/>
    <property type="molecule type" value="Genomic_DNA"/>
</dbReference>
<protein>
    <recommendedName>
        <fullName evidence="1">TNase-like domain-containing protein</fullName>
    </recommendedName>
</protein>
<dbReference type="InterPro" id="IPR016071">
    <property type="entry name" value="Staphylococal_nuclease_OB-fold"/>
</dbReference>
<dbReference type="AlphaFoldDB" id="A0A235B5Z4"/>
<dbReference type="Gene3D" id="2.40.50.90">
    <property type="match status" value="1"/>
</dbReference>
<dbReference type="SUPFAM" id="SSF50199">
    <property type="entry name" value="Staphylococcal nuclease"/>
    <property type="match status" value="1"/>
</dbReference>
<reference evidence="2 3" key="1">
    <citation type="submission" date="2017-07" db="EMBL/GenBank/DDBJ databases">
        <title>The genome sequence of Paludifilum halophilum highlights mechanisms for microbial adaptation to high salt environemnts.</title>
        <authorList>
            <person name="Belbahri L."/>
        </authorList>
    </citation>
    <scope>NUCLEOTIDE SEQUENCE [LARGE SCALE GENOMIC DNA]</scope>
    <source>
        <strain evidence="2 3">DSM 102817</strain>
    </source>
</reference>
<dbReference type="PROSITE" id="PS50830">
    <property type="entry name" value="TNASE_3"/>
    <property type="match status" value="1"/>
</dbReference>
<dbReference type="Proteomes" id="UP000215459">
    <property type="component" value="Unassembled WGS sequence"/>
</dbReference>
<keyword evidence="3" id="KW-1185">Reference proteome</keyword>
<accession>A0A235B5Z4</accession>
<feature type="domain" description="TNase-like" evidence="1">
    <location>
        <begin position="211"/>
        <end position="352"/>
    </location>
</feature>
<comment type="caution">
    <text evidence="2">The sequence shown here is derived from an EMBL/GenBank/DDBJ whole genome shotgun (WGS) entry which is preliminary data.</text>
</comment>
<evidence type="ECO:0000313" key="2">
    <source>
        <dbReference type="EMBL" id="OYD07726.1"/>
    </source>
</evidence>
<evidence type="ECO:0000259" key="1">
    <source>
        <dbReference type="PROSITE" id="PS50830"/>
    </source>
</evidence>
<dbReference type="RefSeq" id="WP_094264396.1">
    <property type="nucleotide sequence ID" value="NZ_NOWF01000005.1"/>
</dbReference>
<dbReference type="OrthoDB" id="9775118at2"/>
<organism evidence="2 3">
    <name type="scientific">Paludifilum halophilum</name>
    <dbReference type="NCBI Taxonomy" id="1642702"/>
    <lineage>
        <taxon>Bacteria</taxon>
        <taxon>Bacillati</taxon>
        <taxon>Bacillota</taxon>
        <taxon>Bacilli</taxon>
        <taxon>Bacillales</taxon>
        <taxon>Thermoactinomycetaceae</taxon>
        <taxon>Paludifilum</taxon>
    </lineage>
</organism>